<comment type="pathway">
    <text evidence="3 15">Amino-acid biosynthesis; L-threonine biosynthesis; L-threonine from L-aspartate: step 2/5.</text>
</comment>
<dbReference type="EMBL" id="RQTE01000037">
    <property type="protein sequence ID" value="RZI04120.1"/>
    <property type="molecule type" value="Genomic_DNA"/>
</dbReference>
<dbReference type="UniPathway" id="UPA00050">
    <property type="reaction ID" value="UER00463"/>
</dbReference>
<dbReference type="InterPro" id="IPR005986">
    <property type="entry name" value="Asp_semialdehyde_DH_beta"/>
</dbReference>
<evidence type="ECO:0000313" key="21">
    <source>
        <dbReference type="Proteomes" id="UP000595942"/>
    </source>
</evidence>
<name>A0A143PAQ9_9STAP</name>
<feature type="binding site" evidence="15">
    <location>
        <begin position="38"/>
        <end position="39"/>
    </location>
    <ligand>
        <name>NADP(+)</name>
        <dbReference type="ChEBI" id="CHEBI:58349"/>
    </ligand>
</feature>
<keyword evidence="8 15" id="KW-0791">Threonine biosynthesis</keyword>
<comment type="pathway">
    <text evidence="2 15">Amino-acid biosynthesis; L-lysine biosynthesis via DAP pathway; (S)-tetrahydrodipicolinate from L-aspartate: step 2/4.</text>
</comment>
<dbReference type="EC" id="1.2.1.11" evidence="6 15"/>
<dbReference type="SUPFAM" id="SSF51735">
    <property type="entry name" value="NAD(P)-binding Rossmann-fold domains"/>
    <property type="match status" value="1"/>
</dbReference>
<dbReference type="Proteomes" id="UP000595942">
    <property type="component" value="Chromosome"/>
</dbReference>
<gene>
    <name evidence="15" type="primary">asd</name>
    <name evidence="19" type="ORF">EIG99_01655</name>
    <name evidence="18" type="ORF">I6J05_03420</name>
</gene>
<keyword evidence="9 15" id="KW-0521">NADP</keyword>
<comment type="caution">
    <text evidence="15">Lacks conserved residue(s) required for the propagation of feature annotation.</text>
</comment>
<feature type="binding site" evidence="15">
    <location>
        <position position="153"/>
    </location>
    <ligand>
        <name>substrate</name>
    </ligand>
</feature>
<dbReference type="NCBIfam" id="TIGR01296">
    <property type="entry name" value="asd_B"/>
    <property type="match status" value="1"/>
</dbReference>
<evidence type="ECO:0000256" key="9">
    <source>
        <dbReference type="ARBA" id="ARBA00022857"/>
    </source>
</evidence>
<dbReference type="UniPathway" id="UPA00051">
    <property type="reaction ID" value="UER00464"/>
</dbReference>
<dbReference type="GO" id="GO:0051287">
    <property type="term" value="F:NAD binding"/>
    <property type="evidence" value="ECO:0007669"/>
    <property type="project" value="InterPro"/>
</dbReference>
<comment type="subunit">
    <text evidence="5 15">Homodimer.</text>
</comment>
<dbReference type="Pfam" id="PF01118">
    <property type="entry name" value="Semialdhyde_dh"/>
    <property type="match status" value="1"/>
</dbReference>
<keyword evidence="10 15" id="KW-0220">Diaminopimelate biosynthesis</keyword>
<feature type="binding site" evidence="15">
    <location>
        <position position="99"/>
    </location>
    <ligand>
        <name>phosphate</name>
        <dbReference type="ChEBI" id="CHEBI:43474"/>
    </ligand>
</feature>
<comment type="pathway">
    <text evidence="1 15">Amino-acid biosynthesis; L-methionine biosynthesis via de novo pathway; L-homoserine from L-aspartate: step 2/3.</text>
</comment>
<dbReference type="EMBL" id="CP068073">
    <property type="protein sequence ID" value="QQS83385.1"/>
    <property type="molecule type" value="Genomic_DNA"/>
</dbReference>
<keyword evidence="7 15" id="KW-0028">Amino-acid biosynthesis</keyword>
<dbReference type="UniPathway" id="UPA00034">
    <property type="reaction ID" value="UER00016"/>
</dbReference>
<dbReference type="NCBIfam" id="NF011456">
    <property type="entry name" value="PRK14874.1"/>
    <property type="match status" value="1"/>
</dbReference>
<evidence type="ECO:0000256" key="3">
    <source>
        <dbReference type="ARBA" id="ARBA00005097"/>
    </source>
</evidence>
<evidence type="ECO:0000256" key="2">
    <source>
        <dbReference type="ARBA" id="ARBA00005076"/>
    </source>
</evidence>
<dbReference type="Gene3D" id="3.30.360.10">
    <property type="entry name" value="Dihydrodipicolinate Reductase, domain 2"/>
    <property type="match status" value="1"/>
</dbReference>
<feature type="active site" description="Proton acceptor" evidence="15 16">
    <location>
        <position position="233"/>
    </location>
</feature>
<dbReference type="CDD" id="cd02316">
    <property type="entry name" value="VcASADH2_like_N"/>
    <property type="match status" value="1"/>
</dbReference>
<feature type="binding site" evidence="15">
    <location>
        <begin position="10"/>
        <end position="13"/>
    </location>
    <ligand>
        <name>NADP(+)</name>
        <dbReference type="ChEBI" id="CHEBI:58349"/>
    </ligand>
</feature>
<dbReference type="GO" id="GO:0009097">
    <property type="term" value="P:isoleucine biosynthetic process"/>
    <property type="evidence" value="ECO:0007669"/>
    <property type="project" value="UniProtKB-UniRule"/>
</dbReference>
<keyword evidence="11 15" id="KW-0560">Oxidoreductase</keyword>
<dbReference type="GO" id="GO:0050661">
    <property type="term" value="F:NADP binding"/>
    <property type="evidence" value="ECO:0007669"/>
    <property type="project" value="UniProtKB-UniRule"/>
</dbReference>
<dbReference type="AlphaFoldDB" id="A0A143PAQ9"/>
<feature type="binding site" evidence="15">
    <location>
        <begin position="156"/>
        <end position="157"/>
    </location>
    <ligand>
        <name>NADP(+)</name>
        <dbReference type="ChEBI" id="CHEBI:58349"/>
    </ligand>
</feature>
<evidence type="ECO:0000313" key="19">
    <source>
        <dbReference type="EMBL" id="RZI04120.1"/>
    </source>
</evidence>
<evidence type="ECO:0000256" key="11">
    <source>
        <dbReference type="ARBA" id="ARBA00023002"/>
    </source>
</evidence>
<dbReference type="GO" id="GO:0009088">
    <property type="term" value="P:threonine biosynthetic process"/>
    <property type="evidence" value="ECO:0007669"/>
    <property type="project" value="UniProtKB-UniRule"/>
</dbReference>
<reference evidence="19 20" key="1">
    <citation type="submission" date="2018-11" db="EMBL/GenBank/DDBJ databases">
        <title>Genomic profiling of Staphylococcus species from a Poultry farm system in KwaZulu-Natal, South Africa.</title>
        <authorList>
            <person name="Amoako D.G."/>
            <person name="Somboro A.M."/>
            <person name="Abia A.L.K."/>
            <person name="Bester L.A."/>
            <person name="Essack S.Y."/>
        </authorList>
    </citation>
    <scope>NUCLEOTIDE SEQUENCE [LARGE SCALE GENOMIC DNA]</scope>
    <source>
        <strain evidence="19 20">SA11</strain>
    </source>
</reference>
<feature type="active site" description="Acyl-thioester intermediate" evidence="15 16">
    <location>
        <position position="126"/>
    </location>
</feature>
<reference evidence="18 21" key="2">
    <citation type="submission" date="2021-01" db="EMBL/GenBank/DDBJ databases">
        <title>FDA dAtabase for Regulatory Grade micrObial Sequences (FDA-ARGOS): Supporting development and validation of Infectious Disease Dx tests.</title>
        <authorList>
            <person name="Sproer C."/>
            <person name="Gronow S."/>
            <person name="Severitt S."/>
            <person name="Schroder I."/>
            <person name="Tallon L."/>
            <person name="Sadzewicz L."/>
            <person name="Zhao X."/>
            <person name="Boylan J."/>
            <person name="Ott S."/>
            <person name="Bowen H."/>
            <person name="Vavikolanu K."/>
            <person name="Mehta A."/>
            <person name="Aluvathingal J."/>
            <person name="Nadendla S."/>
            <person name="Lowell S."/>
            <person name="Myers T."/>
            <person name="Yan Y."/>
            <person name="Sichtig H."/>
        </authorList>
    </citation>
    <scope>NUCLEOTIDE SEQUENCE [LARGE SCALE GENOMIC DNA]</scope>
    <source>
        <strain evidence="18 21">FDAARGOS_1148</strain>
    </source>
</reference>
<keyword evidence="12 15" id="KW-0457">Lysine biosynthesis</keyword>
<evidence type="ECO:0000256" key="13">
    <source>
        <dbReference type="ARBA" id="ARBA00023167"/>
    </source>
</evidence>
<evidence type="ECO:0000256" key="14">
    <source>
        <dbReference type="ARBA" id="ARBA00047891"/>
    </source>
</evidence>
<dbReference type="InterPro" id="IPR012080">
    <property type="entry name" value="Asp_semialdehyde_DH"/>
</dbReference>
<organism evidence="19 20">
    <name type="scientific">Staphylococcus condimenti</name>
    <dbReference type="NCBI Taxonomy" id="70255"/>
    <lineage>
        <taxon>Bacteria</taxon>
        <taxon>Bacillati</taxon>
        <taxon>Bacillota</taxon>
        <taxon>Bacilli</taxon>
        <taxon>Bacillales</taxon>
        <taxon>Staphylococcaceae</taxon>
        <taxon>Staphylococcus</taxon>
    </lineage>
</organism>
<dbReference type="Proteomes" id="UP000293854">
    <property type="component" value="Unassembled WGS sequence"/>
</dbReference>
<evidence type="ECO:0000259" key="17">
    <source>
        <dbReference type="SMART" id="SM00859"/>
    </source>
</evidence>
<dbReference type="RefSeq" id="WP_047131114.1">
    <property type="nucleotide sequence ID" value="NZ_CP015114.1"/>
</dbReference>
<dbReference type="GO" id="GO:0071266">
    <property type="term" value="P:'de novo' L-methionine biosynthetic process"/>
    <property type="evidence" value="ECO:0007669"/>
    <property type="project" value="UniProtKB-UniRule"/>
</dbReference>
<dbReference type="InterPro" id="IPR000534">
    <property type="entry name" value="Semialdehyde_DH_NAD-bd"/>
</dbReference>
<evidence type="ECO:0000256" key="10">
    <source>
        <dbReference type="ARBA" id="ARBA00022915"/>
    </source>
</evidence>
<feature type="domain" description="Semialdehyde dehydrogenase NAD-binding" evidence="17">
    <location>
        <begin position="3"/>
        <end position="119"/>
    </location>
</feature>
<dbReference type="GO" id="GO:0046983">
    <property type="term" value="F:protein dimerization activity"/>
    <property type="evidence" value="ECO:0007669"/>
    <property type="project" value="InterPro"/>
</dbReference>
<dbReference type="HAMAP" id="MF_02121">
    <property type="entry name" value="ASADH"/>
    <property type="match status" value="1"/>
</dbReference>
<dbReference type="CDD" id="cd18131">
    <property type="entry name" value="ASADH_C_bac_euk_like"/>
    <property type="match status" value="1"/>
</dbReference>
<comment type="similarity">
    <text evidence="4 15">Belongs to the aspartate-semialdehyde dehydrogenase family.</text>
</comment>
<dbReference type="InterPro" id="IPR012280">
    <property type="entry name" value="Semialdhyde_DH_dimer_dom"/>
</dbReference>
<feature type="binding site" evidence="15">
    <location>
        <position position="306"/>
    </location>
    <ligand>
        <name>NADP(+)</name>
        <dbReference type="ChEBI" id="CHEBI:58349"/>
    </ligand>
</feature>
<proteinExistence type="inferred from homology"/>
<evidence type="ECO:0000256" key="12">
    <source>
        <dbReference type="ARBA" id="ARBA00023154"/>
    </source>
</evidence>
<evidence type="ECO:0000256" key="5">
    <source>
        <dbReference type="ARBA" id="ARBA00011738"/>
    </source>
</evidence>
<dbReference type="KEGG" id="scv:A4G25_02290"/>
<dbReference type="GO" id="GO:0004073">
    <property type="term" value="F:aspartate-semialdehyde dehydrogenase activity"/>
    <property type="evidence" value="ECO:0007669"/>
    <property type="project" value="UniProtKB-UniRule"/>
</dbReference>
<keyword evidence="13 15" id="KW-0486">Methionine biosynthesis</keyword>
<evidence type="ECO:0000256" key="16">
    <source>
        <dbReference type="PIRSR" id="PIRSR000148-1"/>
    </source>
</evidence>
<dbReference type="PANTHER" id="PTHR46278:SF2">
    <property type="entry name" value="ASPARTATE-SEMIALDEHYDE DEHYDROGENASE"/>
    <property type="match status" value="1"/>
</dbReference>
<comment type="catalytic activity">
    <reaction evidence="14 15">
        <text>L-aspartate 4-semialdehyde + phosphate + NADP(+) = 4-phospho-L-aspartate + NADPH + H(+)</text>
        <dbReference type="Rhea" id="RHEA:24284"/>
        <dbReference type="ChEBI" id="CHEBI:15378"/>
        <dbReference type="ChEBI" id="CHEBI:43474"/>
        <dbReference type="ChEBI" id="CHEBI:57535"/>
        <dbReference type="ChEBI" id="CHEBI:57783"/>
        <dbReference type="ChEBI" id="CHEBI:58349"/>
        <dbReference type="ChEBI" id="CHEBI:537519"/>
        <dbReference type="EC" id="1.2.1.11"/>
    </reaction>
</comment>
<dbReference type="Gene3D" id="3.40.50.720">
    <property type="entry name" value="NAD(P)-binding Rossmann-like Domain"/>
    <property type="match status" value="1"/>
</dbReference>
<feature type="binding site" evidence="15">
    <location>
        <position position="226"/>
    </location>
    <ligand>
        <name>substrate</name>
    </ligand>
</feature>
<comment type="function">
    <text evidence="15">Catalyzes the NADPH-dependent formation of L-aspartate-semialdehyde (L-ASA) by the reductive dephosphorylation of L-aspartyl-4-phosphate.</text>
</comment>
<sequence>MAKLAIVGATGLVGRKMLETVDRKNIPFDELVLFSSPRSAGTKVEFQGETYTVQELTDEAASEHFDYVLMSAGGGTSAHFSPIFEEAGAIVIDNSSQWRMHDDIDLVVPEVNEPKFTRGIIANPNCSTIQSVVPLKPLEDQFGLKRVAYTTYQAVSGSGVAGREDLLNGEKGEAPKAYPHPIYNNVLPHIDVFLENGYTKEEQKMIDETRKILNLPELKVTATCVRVPVQDSHSVEMDVTLDKPATVKEIQELFEKDDRVVLVDNPENNEYPLAINSTGKDEVFVGRIRKDDSLDNTFHIWVTSDNLLKGAALNTVQILEQVLSLKGVS</sequence>
<evidence type="ECO:0000313" key="20">
    <source>
        <dbReference type="Proteomes" id="UP000293854"/>
    </source>
</evidence>
<evidence type="ECO:0000256" key="15">
    <source>
        <dbReference type="HAMAP-Rule" id="MF_02121"/>
    </source>
</evidence>
<dbReference type="Pfam" id="PF02774">
    <property type="entry name" value="Semialdhyde_dhC"/>
    <property type="match status" value="1"/>
</dbReference>
<evidence type="ECO:0000313" key="18">
    <source>
        <dbReference type="EMBL" id="QQS83385.1"/>
    </source>
</evidence>
<evidence type="ECO:0000256" key="6">
    <source>
        <dbReference type="ARBA" id="ARBA00013120"/>
    </source>
</evidence>
<dbReference type="SMART" id="SM00859">
    <property type="entry name" value="Semialdhyde_dh"/>
    <property type="match status" value="1"/>
</dbReference>
<dbReference type="InterPro" id="IPR036291">
    <property type="entry name" value="NAD(P)-bd_dom_sf"/>
</dbReference>
<evidence type="ECO:0000256" key="8">
    <source>
        <dbReference type="ARBA" id="ARBA00022697"/>
    </source>
</evidence>
<dbReference type="GeneID" id="93726678"/>
<dbReference type="SUPFAM" id="SSF55347">
    <property type="entry name" value="Glyceraldehyde-3-phosphate dehydrogenase-like, C-terminal domain"/>
    <property type="match status" value="1"/>
</dbReference>
<evidence type="ECO:0000256" key="1">
    <source>
        <dbReference type="ARBA" id="ARBA00005021"/>
    </source>
</evidence>
<evidence type="ECO:0000256" key="4">
    <source>
        <dbReference type="ARBA" id="ARBA00010584"/>
    </source>
</evidence>
<dbReference type="PANTHER" id="PTHR46278">
    <property type="entry name" value="DEHYDROGENASE, PUTATIVE-RELATED"/>
    <property type="match status" value="1"/>
</dbReference>
<dbReference type="OrthoDB" id="9805684at2"/>
<keyword evidence="21" id="KW-1185">Reference proteome</keyword>
<protein>
    <recommendedName>
        <fullName evidence="6 15">Aspartate-semialdehyde dehydrogenase</fullName>
        <shortName evidence="15">ASA dehydrogenase</shortName>
        <shortName evidence="15">ASADH</shortName>
        <ecNumber evidence="6 15">1.2.1.11</ecNumber>
    </recommendedName>
    <alternativeName>
        <fullName evidence="15">Aspartate-beta-semialdehyde dehydrogenase</fullName>
    </alternativeName>
</protein>
<dbReference type="GO" id="GO:0009089">
    <property type="term" value="P:lysine biosynthetic process via diaminopimelate"/>
    <property type="evidence" value="ECO:0007669"/>
    <property type="project" value="UniProtKB-UniRule"/>
</dbReference>
<accession>A0A143PAQ9</accession>
<dbReference type="GO" id="GO:0019877">
    <property type="term" value="P:diaminopimelate biosynthetic process"/>
    <property type="evidence" value="ECO:0007669"/>
    <property type="project" value="UniProtKB-UniRule"/>
</dbReference>
<evidence type="ECO:0000256" key="7">
    <source>
        <dbReference type="ARBA" id="ARBA00022605"/>
    </source>
</evidence>
<dbReference type="PIRSF" id="PIRSF000148">
    <property type="entry name" value="ASA_dh"/>
    <property type="match status" value="1"/>
</dbReference>